<name>A0A4R7J4G1_9ACTN</name>
<feature type="binding site" evidence="5">
    <location>
        <position position="143"/>
    </location>
    <ligand>
        <name>S-adenosyl-L-methionine</name>
        <dbReference type="ChEBI" id="CHEBI:59789"/>
    </ligand>
</feature>
<evidence type="ECO:0000256" key="1">
    <source>
        <dbReference type="ARBA" id="ARBA00022603"/>
    </source>
</evidence>
<evidence type="ECO:0000313" key="9">
    <source>
        <dbReference type="Proteomes" id="UP000295371"/>
    </source>
</evidence>
<evidence type="ECO:0000259" key="7">
    <source>
        <dbReference type="SMART" id="SM00650"/>
    </source>
</evidence>
<dbReference type="InterPro" id="IPR020598">
    <property type="entry name" value="rRNA_Ade_methylase_Trfase_N"/>
</dbReference>
<evidence type="ECO:0000256" key="2">
    <source>
        <dbReference type="ARBA" id="ARBA00022679"/>
    </source>
</evidence>
<dbReference type="NCBIfam" id="NF000499">
    <property type="entry name" value="Erm23S_rRNA_broad"/>
    <property type="match status" value="1"/>
</dbReference>
<feature type="compositionally biased region" description="Basic residues" evidence="6">
    <location>
        <begin position="1"/>
        <end position="17"/>
    </location>
</feature>
<evidence type="ECO:0000256" key="3">
    <source>
        <dbReference type="ARBA" id="ARBA00022691"/>
    </source>
</evidence>
<dbReference type="GO" id="GO:0005829">
    <property type="term" value="C:cytosol"/>
    <property type="evidence" value="ECO:0007669"/>
    <property type="project" value="TreeGrafter"/>
</dbReference>
<dbReference type="SMART" id="SM00650">
    <property type="entry name" value="rADc"/>
    <property type="match status" value="1"/>
</dbReference>
<comment type="similarity">
    <text evidence="5">Belongs to the class I-like SAM-binding methyltransferase superfamily. rRNA adenine N(6)-methyltransferase family.</text>
</comment>
<dbReference type="PROSITE" id="PS51689">
    <property type="entry name" value="SAM_RNA_A_N6_MT"/>
    <property type="match status" value="1"/>
</dbReference>
<sequence length="302" mass="33165">MSRSSRRPSRPSSRRPSRSSGTRSQRAAPVDQRPTGAGPVPTPTRHPGDTDGGRHELGQNFLTHRPTIRQISALVSDHDGSILELGAGDGALTRPLSQLGRPVTAIDIDPRRVQQLRRSLPGVRVEHADALHHPLAADGIVGNVPFGLTTPILRRLLATGGWRYAVLLVQWEVARKRAGVGGGTMLTAQSAPWYEFSLITRVPARHFTPQPSVDGGILMITRRRRPLVPAADRRAYERFVKAVFTGRGGSLPKIIANATGAGSRRTRHVLRETNIVPTDLPRDLTPRQWRQLWHQLADPRTG</sequence>
<evidence type="ECO:0000256" key="4">
    <source>
        <dbReference type="ARBA" id="ARBA00022884"/>
    </source>
</evidence>
<feature type="domain" description="Ribosomal RNA adenine methylase transferase N-terminal" evidence="7">
    <location>
        <begin position="67"/>
        <end position="224"/>
    </location>
</feature>
<feature type="binding site" evidence="5">
    <location>
        <position position="86"/>
    </location>
    <ligand>
        <name>S-adenosyl-L-methionine</name>
        <dbReference type="ChEBI" id="CHEBI:59789"/>
    </ligand>
</feature>
<dbReference type="InterPro" id="IPR001737">
    <property type="entry name" value="KsgA/Erm"/>
</dbReference>
<dbReference type="Gene3D" id="3.40.50.150">
    <property type="entry name" value="Vaccinia Virus protein VP39"/>
    <property type="match status" value="1"/>
</dbReference>
<reference evidence="8 9" key="1">
    <citation type="submission" date="2019-03" db="EMBL/GenBank/DDBJ databases">
        <title>Genomic Encyclopedia of Archaeal and Bacterial Type Strains, Phase II (KMG-II): from individual species to whole genera.</title>
        <authorList>
            <person name="Goeker M."/>
        </authorList>
    </citation>
    <scope>NUCLEOTIDE SEQUENCE [LARGE SCALE GENOMIC DNA]</scope>
    <source>
        <strain evidence="8 9">DSM 24323</strain>
    </source>
</reference>
<organism evidence="8 9">
    <name type="scientific">Naumannella halotolerans</name>
    <dbReference type="NCBI Taxonomy" id="993414"/>
    <lineage>
        <taxon>Bacteria</taxon>
        <taxon>Bacillati</taxon>
        <taxon>Actinomycetota</taxon>
        <taxon>Actinomycetes</taxon>
        <taxon>Propionibacteriales</taxon>
        <taxon>Propionibacteriaceae</taxon>
        <taxon>Naumannella</taxon>
    </lineage>
</organism>
<dbReference type="InterPro" id="IPR029063">
    <property type="entry name" value="SAM-dependent_MTases_sf"/>
</dbReference>
<feature type="binding site" evidence="5">
    <location>
        <position position="107"/>
    </location>
    <ligand>
        <name>S-adenosyl-L-methionine</name>
        <dbReference type="ChEBI" id="CHEBI:59789"/>
    </ligand>
</feature>
<feature type="region of interest" description="Disordered" evidence="6">
    <location>
        <begin position="1"/>
        <end position="58"/>
    </location>
</feature>
<dbReference type="OrthoDB" id="3616874at2"/>
<protein>
    <submittedName>
        <fullName evidence="8">23S rRNA (Adenine-N6)-dimethyltransferase</fullName>
    </submittedName>
</protein>
<keyword evidence="2 5" id="KW-0808">Transferase</keyword>
<feature type="compositionally biased region" description="Basic and acidic residues" evidence="6">
    <location>
        <begin position="46"/>
        <end position="57"/>
    </location>
</feature>
<dbReference type="SUPFAM" id="SSF53335">
    <property type="entry name" value="S-adenosyl-L-methionine-dependent methyltransferases"/>
    <property type="match status" value="1"/>
</dbReference>
<dbReference type="GO" id="GO:0003723">
    <property type="term" value="F:RNA binding"/>
    <property type="evidence" value="ECO:0007669"/>
    <property type="project" value="UniProtKB-UniRule"/>
</dbReference>
<feature type="binding site" evidence="5">
    <location>
        <position position="62"/>
    </location>
    <ligand>
        <name>S-adenosyl-L-methionine</name>
        <dbReference type="ChEBI" id="CHEBI:59789"/>
    </ligand>
</feature>
<accession>A0A4R7J4G1</accession>
<feature type="binding site" evidence="5">
    <location>
        <position position="60"/>
    </location>
    <ligand>
        <name>S-adenosyl-L-methionine</name>
        <dbReference type="ChEBI" id="CHEBI:59789"/>
    </ligand>
</feature>
<dbReference type="PANTHER" id="PTHR11727">
    <property type="entry name" value="DIMETHYLADENOSINE TRANSFERASE"/>
    <property type="match status" value="1"/>
</dbReference>
<dbReference type="Pfam" id="PF00398">
    <property type="entry name" value="RrnaAD"/>
    <property type="match status" value="1"/>
</dbReference>
<dbReference type="Proteomes" id="UP000295371">
    <property type="component" value="Unassembled WGS sequence"/>
</dbReference>
<proteinExistence type="inferred from homology"/>
<evidence type="ECO:0000256" key="6">
    <source>
        <dbReference type="SAM" id="MobiDB-lite"/>
    </source>
</evidence>
<feature type="binding site" evidence="5">
    <location>
        <position position="129"/>
    </location>
    <ligand>
        <name>S-adenosyl-L-methionine</name>
        <dbReference type="ChEBI" id="CHEBI:59789"/>
    </ligand>
</feature>
<dbReference type="AlphaFoldDB" id="A0A4R7J4G1"/>
<gene>
    <name evidence="8" type="ORF">CLV29_2627</name>
</gene>
<evidence type="ECO:0000256" key="5">
    <source>
        <dbReference type="PROSITE-ProRule" id="PRU01026"/>
    </source>
</evidence>
<evidence type="ECO:0000313" key="8">
    <source>
        <dbReference type="EMBL" id="TDT31213.1"/>
    </source>
</evidence>
<keyword evidence="4 5" id="KW-0694">RNA-binding</keyword>
<keyword evidence="3 5" id="KW-0949">S-adenosyl-L-methionine</keyword>
<dbReference type="EMBL" id="SOAW01000002">
    <property type="protein sequence ID" value="TDT31213.1"/>
    <property type="molecule type" value="Genomic_DNA"/>
</dbReference>
<comment type="caution">
    <text evidence="8">The sequence shown here is derived from an EMBL/GenBank/DDBJ whole genome shotgun (WGS) entry which is preliminary data.</text>
</comment>
<dbReference type="CDD" id="cd02440">
    <property type="entry name" value="AdoMet_MTases"/>
    <property type="match status" value="1"/>
</dbReference>
<keyword evidence="1 5" id="KW-0489">Methyltransferase</keyword>
<dbReference type="PANTHER" id="PTHR11727:SF7">
    <property type="entry name" value="DIMETHYLADENOSINE TRANSFERASE-RELATED"/>
    <property type="match status" value="1"/>
</dbReference>
<keyword evidence="9" id="KW-1185">Reference proteome</keyword>
<dbReference type="GO" id="GO:0000179">
    <property type="term" value="F:rRNA (adenine-N6,N6-)-dimethyltransferase activity"/>
    <property type="evidence" value="ECO:0007669"/>
    <property type="project" value="UniProtKB-UniRule"/>
</dbReference>